<dbReference type="CDD" id="cd23399">
    <property type="entry name" value="beta-trefoil_ABD_ABFB"/>
    <property type="match status" value="1"/>
</dbReference>
<keyword evidence="5" id="KW-1185">Reference proteome</keyword>
<feature type="domain" description="Alpha-L-arabinofuranosidase B arabinose-binding" evidence="3">
    <location>
        <begin position="401"/>
        <end position="506"/>
    </location>
</feature>
<dbReference type="Gene3D" id="2.80.10.50">
    <property type="match status" value="1"/>
</dbReference>
<evidence type="ECO:0000313" key="5">
    <source>
        <dbReference type="Proteomes" id="UP000093695"/>
    </source>
</evidence>
<evidence type="ECO:0000256" key="2">
    <source>
        <dbReference type="SAM" id="SignalP"/>
    </source>
</evidence>
<reference evidence="4 5" key="1">
    <citation type="journal article" date="2015" name="Genome Announc.">
        <title>Draft Genome Sequence of Norvancomycin-Producing Strain Amycolatopsis orientalis CPCC200066.</title>
        <authorList>
            <person name="Lei X."/>
            <person name="Yuan F."/>
            <person name="Shi Y."/>
            <person name="Li X."/>
            <person name="Wang L."/>
            <person name="Hong B."/>
        </authorList>
    </citation>
    <scope>NUCLEOTIDE SEQUENCE [LARGE SCALE GENOMIC DNA]</scope>
    <source>
        <strain evidence="4 5">B-37</strain>
    </source>
</reference>
<accession>A0A193C3M3</accession>
<dbReference type="InterPro" id="IPR036195">
    <property type="entry name" value="AbfB_ABD_sf"/>
</dbReference>
<feature type="compositionally biased region" description="Pro residues" evidence="1">
    <location>
        <begin position="20"/>
        <end position="31"/>
    </location>
</feature>
<dbReference type="eggNOG" id="COG3250">
    <property type="taxonomic scope" value="Bacteria"/>
</dbReference>
<dbReference type="Proteomes" id="UP000093695">
    <property type="component" value="Chromosome"/>
</dbReference>
<dbReference type="GO" id="GO:0046556">
    <property type="term" value="F:alpha-L-arabinofuranosidase activity"/>
    <property type="evidence" value="ECO:0007669"/>
    <property type="project" value="InterPro"/>
</dbReference>
<keyword evidence="2" id="KW-0732">Signal</keyword>
<organism evidence="4 5">
    <name type="scientific">Amycolatopsis orientalis</name>
    <name type="common">Nocardia orientalis</name>
    <dbReference type="NCBI Taxonomy" id="31958"/>
    <lineage>
        <taxon>Bacteria</taxon>
        <taxon>Bacillati</taxon>
        <taxon>Actinomycetota</taxon>
        <taxon>Actinomycetes</taxon>
        <taxon>Pseudonocardiales</taxon>
        <taxon>Pseudonocardiaceae</taxon>
        <taxon>Amycolatopsis</taxon>
    </lineage>
</organism>
<dbReference type="STRING" id="31958.SD37_27950"/>
<dbReference type="KEGG" id="aori:SD37_27950"/>
<dbReference type="eggNOG" id="COG5479">
    <property type="taxonomic scope" value="Bacteria"/>
</dbReference>
<feature type="region of interest" description="Disordered" evidence="1">
    <location>
        <begin position="16"/>
        <end position="45"/>
    </location>
</feature>
<proteinExistence type="predicted"/>
<dbReference type="AlphaFoldDB" id="A0A193C3M3"/>
<protein>
    <recommendedName>
        <fullName evidence="3">Alpha-L-arabinofuranosidase B arabinose-binding domain-containing protein</fullName>
    </recommendedName>
</protein>
<evidence type="ECO:0000313" key="4">
    <source>
        <dbReference type="EMBL" id="ANN19077.1"/>
    </source>
</evidence>
<evidence type="ECO:0000256" key="1">
    <source>
        <dbReference type="SAM" id="MobiDB-lite"/>
    </source>
</evidence>
<dbReference type="EMBL" id="CP016174">
    <property type="protein sequence ID" value="ANN19077.1"/>
    <property type="molecule type" value="Genomic_DNA"/>
</dbReference>
<dbReference type="Pfam" id="PF05270">
    <property type="entry name" value="AbfB"/>
    <property type="match status" value="1"/>
</dbReference>
<gene>
    <name evidence="4" type="ORF">SD37_27950</name>
</gene>
<dbReference type="GO" id="GO:0046373">
    <property type="term" value="P:L-arabinose metabolic process"/>
    <property type="evidence" value="ECO:0007669"/>
    <property type="project" value="InterPro"/>
</dbReference>
<feature type="chain" id="PRO_5008256391" description="Alpha-L-arabinofuranosidase B arabinose-binding domain-containing protein" evidence="2">
    <location>
        <begin position="19"/>
        <end position="677"/>
    </location>
</feature>
<dbReference type="InterPro" id="IPR007934">
    <property type="entry name" value="AbfB_ABD"/>
</dbReference>
<dbReference type="Pfam" id="PF08310">
    <property type="entry name" value="LGFP"/>
    <property type="match status" value="3"/>
</dbReference>
<name>A0A193C3M3_AMYOR</name>
<dbReference type="SUPFAM" id="SSF110221">
    <property type="entry name" value="AbfB domain"/>
    <property type="match status" value="1"/>
</dbReference>
<dbReference type="InterPro" id="IPR013207">
    <property type="entry name" value="LGFP"/>
</dbReference>
<feature type="signal peptide" evidence="2">
    <location>
        <begin position="1"/>
        <end position="18"/>
    </location>
</feature>
<evidence type="ECO:0000259" key="3">
    <source>
        <dbReference type="Pfam" id="PF05270"/>
    </source>
</evidence>
<sequence>MAAVAAMCTGLLGAPAGAAEPPPGQGVPPAVPTAEPDIDSTTVPPASQQDKVLAVEAIEVGDASDDWLRLSDKNFVFKVYEKISIDNFPRTKAEASRIYGLTVADASAFIRTGIHEFVQRDHDEKILRDIERRDRIGARMKALENARIIPLDPVLLDLTDRNFVFQVASRAKSGSKVQSGAMTAYKGDAATWKTFIEVTILDLAEQDIVEHLDRLRQENAEKAAREERDIKRRTAVAEIPATFQNVWLDAEDDVFIRELLRLPELADPANIEIKDATERASRSTDPAVWKAFVNTGLKAAAGRDKARREAQEDQANRDAVRQLKVRAENSGLRPRLVAAATTALAGNRDAVITFLRTGQYEVLTQSFGTYTPGVRGWHVHTGGGDAWITTGNPGTDGTKALPNATWKVASGLADPLCYSLESTDRAGNYLRQQDLRVKLHGNDGTDQFKKDATWCPRRSGADVQLESKAHPGRFMRHIDAQLWIAQLGGGNWFDTDRLFHEDSTWRTVAPNPEVSTPLMLDWFNDDGLRGLAGNPKAAESYDAGARFREFTNGRLYWSQETGAKFINGEILTRYLGLGGHKWLMPSTNQVNAATRAMINFNGHNMAIYWSPATGAKYVMGSIRDKWNSLSAESGVLGFPTSDEFTIPIGRQSNFQHGYITWNSTTYEMHVYRSISGQ</sequence>